<dbReference type="PANTHER" id="PTHR36932:SF1">
    <property type="entry name" value="CAPSULAR POLYSACCHARIDE BIOSYNTHESIS PROTEIN"/>
    <property type="match status" value="1"/>
</dbReference>
<reference evidence="1" key="1">
    <citation type="submission" date="2021-08" db="EMBL/GenBank/DDBJ databases">
        <title>Hoeflea bacterium WL0058 sp. nov., isolated from the sediment.</title>
        <authorList>
            <person name="Wang L."/>
            <person name="Zhang D."/>
        </authorList>
    </citation>
    <scope>NUCLEOTIDE SEQUENCE</scope>
    <source>
        <strain evidence="1">WL0058</strain>
    </source>
</reference>
<evidence type="ECO:0000313" key="2">
    <source>
        <dbReference type="Proteomes" id="UP001196509"/>
    </source>
</evidence>
<dbReference type="RefSeq" id="WP_220231253.1">
    <property type="nucleotide sequence ID" value="NZ_JAICBX010000006.1"/>
</dbReference>
<dbReference type="PANTHER" id="PTHR36932">
    <property type="entry name" value="CAPSULAR POLYSACCHARIDE BIOSYNTHESIS PROTEIN"/>
    <property type="match status" value="1"/>
</dbReference>
<evidence type="ECO:0000313" key="1">
    <source>
        <dbReference type="EMBL" id="MBW8640534.1"/>
    </source>
</evidence>
<evidence type="ECO:0008006" key="3">
    <source>
        <dbReference type="Google" id="ProtNLM"/>
    </source>
</evidence>
<proteinExistence type="predicted"/>
<keyword evidence="2" id="KW-1185">Reference proteome</keyword>
<dbReference type="SUPFAM" id="SSF56801">
    <property type="entry name" value="Acetyl-CoA synthetase-like"/>
    <property type="match status" value="1"/>
</dbReference>
<dbReference type="Gene3D" id="3.40.50.12780">
    <property type="entry name" value="N-terminal domain of ligase-like"/>
    <property type="match status" value="1"/>
</dbReference>
<dbReference type="Proteomes" id="UP001196509">
    <property type="component" value="Unassembled WGS sequence"/>
</dbReference>
<comment type="caution">
    <text evidence="1">The sequence shown here is derived from an EMBL/GenBank/DDBJ whole genome shotgun (WGS) entry which is preliminary data.</text>
</comment>
<dbReference type="InterPro" id="IPR053158">
    <property type="entry name" value="CapK_Type1_Caps_Biosynth"/>
</dbReference>
<dbReference type="EMBL" id="JAICBX010000006">
    <property type="protein sequence ID" value="MBW8640534.1"/>
    <property type="molecule type" value="Genomic_DNA"/>
</dbReference>
<accession>A0AAE2ZPC7</accession>
<name>A0AAE2ZPC7_9HYPH</name>
<gene>
    <name evidence="1" type="ORF">K1W69_25300</name>
</gene>
<dbReference type="InterPro" id="IPR042099">
    <property type="entry name" value="ANL_N_sf"/>
</dbReference>
<sequence>MIIDSPKRREHLLAIASRLPEHVARLDWSAQQIARKRQVLLRETVAWAKSHSPWYAERLAEIDPETMTEDTLHEIPVMTKSDVMSNWDAIVTDKRLTLEGCNAHIQDKLRGRTRDYYYLDDYEVFATGGSSGSRGVFVWGWDEFIEIACVTFRYQYRDESMHFSSGRRVLAVIEAGEIVHGSPFLFSVTPHPDADIHWFPAQTPMSQLVDELNSAQPTHINCFASSLQELAGEALSGRLNIRPRHVATNSEPLMPEAREAASKAWGLEINNMWGCVEVGHVGIECDRHEGMHMSDDAVITEFVDADDRPTGDPEKIAKVLVTSLFNRVQPIIRYELTDIAIPSDRPCSCGAAFPLIREVRGRSDDAFRYPAGVSVHPLVFRTPLGQHPMIEQYQVQQTPNGAAIRVISRGELDLGILKRDLSEALKAAGLENPDLELDVVEALERHAETGKLKRFIPLKP</sequence>
<organism evidence="1 2">
    <name type="scientific">Flavimaribacter sediminis</name>
    <dbReference type="NCBI Taxonomy" id="2865987"/>
    <lineage>
        <taxon>Bacteria</taxon>
        <taxon>Pseudomonadati</taxon>
        <taxon>Pseudomonadota</taxon>
        <taxon>Alphaproteobacteria</taxon>
        <taxon>Hyphomicrobiales</taxon>
        <taxon>Rhizobiaceae</taxon>
        <taxon>Flavimaribacter</taxon>
    </lineage>
</organism>
<dbReference type="AlphaFoldDB" id="A0AAE2ZPC7"/>
<protein>
    <recommendedName>
        <fullName evidence="3">Phenylacetate-coenzyme A ligase PaaK, adenylate-forming domain family</fullName>
    </recommendedName>
</protein>